<evidence type="ECO:0000313" key="4">
    <source>
        <dbReference type="Proteomes" id="UP001183610"/>
    </source>
</evidence>
<keyword evidence="4" id="KW-1185">Reference proteome</keyword>
<dbReference type="Gene3D" id="1.10.260.40">
    <property type="entry name" value="lambda repressor-like DNA-binding domains"/>
    <property type="match status" value="1"/>
</dbReference>
<dbReference type="CDD" id="cd00093">
    <property type="entry name" value="HTH_XRE"/>
    <property type="match status" value="1"/>
</dbReference>
<reference evidence="4" key="1">
    <citation type="submission" date="2023-07" db="EMBL/GenBank/DDBJ databases">
        <title>30 novel species of actinomycetes from the DSMZ collection.</title>
        <authorList>
            <person name="Nouioui I."/>
        </authorList>
    </citation>
    <scope>NUCLEOTIDE SEQUENCE [LARGE SCALE GENOMIC DNA]</scope>
    <source>
        <strain evidence="4">DSM 41979</strain>
    </source>
</reference>
<feature type="domain" description="HTH cro/C1-type" evidence="2">
    <location>
        <begin position="12"/>
        <end position="66"/>
    </location>
</feature>
<dbReference type="EMBL" id="JAVRET010000042">
    <property type="protein sequence ID" value="MDT0411032.1"/>
    <property type="molecule type" value="Genomic_DNA"/>
</dbReference>
<dbReference type="InterPro" id="IPR011051">
    <property type="entry name" value="RmlC_Cupin_sf"/>
</dbReference>
<sequence>MTGQASEVGARIRELREARALSLSALARRSGLGKATLSGLEAGTRNPTLETLYAVTTALGVPLTAALAPPGAAPGTASGAAVDARLLDRYEDDEAVTETYRVRVRAGAAQHSAAHAPGTREHLTVLAGTVLAGTATAPVRLAPGDAHTWPADVPHLYRATAADAEAILLVRYPA</sequence>
<dbReference type="InterPro" id="IPR010982">
    <property type="entry name" value="Lambda_DNA-bd_dom_sf"/>
</dbReference>
<evidence type="ECO:0000256" key="1">
    <source>
        <dbReference type="ARBA" id="ARBA00023125"/>
    </source>
</evidence>
<dbReference type="PROSITE" id="PS50943">
    <property type="entry name" value="HTH_CROC1"/>
    <property type="match status" value="1"/>
</dbReference>
<dbReference type="Pfam" id="PF01381">
    <property type="entry name" value="HTH_3"/>
    <property type="match status" value="1"/>
</dbReference>
<proteinExistence type="predicted"/>
<dbReference type="InterPro" id="IPR014710">
    <property type="entry name" value="RmlC-like_jellyroll"/>
</dbReference>
<dbReference type="Proteomes" id="UP001183610">
    <property type="component" value="Unassembled WGS sequence"/>
</dbReference>
<dbReference type="PANTHER" id="PTHR46797">
    <property type="entry name" value="HTH-TYPE TRANSCRIPTIONAL REGULATOR"/>
    <property type="match status" value="1"/>
</dbReference>
<dbReference type="InterPro" id="IPR050807">
    <property type="entry name" value="TransReg_Diox_bact_type"/>
</dbReference>
<dbReference type="Gene3D" id="2.60.120.10">
    <property type="entry name" value="Jelly Rolls"/>
    <property type="match status" value="1"/>
</dbReference>
<dbReference type="InterPro" id="IPR001387">
    <property type="entry name" value="Cro/C1-type_HTH"/>
</dbReference>
<protein>
    <submittedName>
        <fullName evidence="3">XRE family transcriptional regulator</fullName>
    </submittedName>
</protein>
<dbReference type="CDD" id="cd02209">
    <property type="entry name" value="cupin_XRE_C"/>
    <property type="match status" value="1"/>
</dbReference>
<dbReference type="SUPFAM" id="SSF51182">
    <property type="entry name" value="RmlC-like cupins"/>
    <property type="match status" value="1"/>
</dbReference>
<accession>A0ABU2R2X2</accession>
<evidence type="ECO:0000259" key="2">
    <source>
        <dbReference type="PROSITE" id="PS50943"/>
    </source>
</evidence>
<dbReference type="SMART" id="SM00530">
    <property type="entry name" value="HTH_XRE"/>
    <property type="match status" value="1"/>
</dbReference>
<evidence type="ECO:0000313" key="3">
    <source>
        <dbReference type="EMBL" id="MDT0411032.1"/>
    </source>
</evidence>
<organism evidence="3 4">
    <name type="scientific">Streptomyces evansiae</name>
    <dbReference type="NCBI Taxonomy" id="3075535"/>
    <lineage>
        <taxon>Bacteria</taxon>
        <taxon>Bacillati</taxon>
        <taxon>Actinomycetota</taxon>
        <taxon>Actinomycetes</taxon>
        <taxon>Kitasatosporales</taxon>
        <taxon>Streptomycetaceae</taxon>
        <taxon>Streptomyces</taxon>
    </lineage>
</organism>
<dbReference type="SUPFAM" id="SSF47413">
    <property type="entry name" value="lambda repressor-like DNA-binding domains"/>
    <property type="match status" value="1"/>
</dbReference>
<name>A0ABU2R2X2_9ACTN</name>
<comment type="caution">
    <text evidence="3">The sequence shown here is derived from an EMBL/GenBank/DDBJ whole genome shotgun (WGS) entry which is preliminary data.</text>
</comment>
<gene>
    <name evidence="3" type="ORF">RM698_18505</name>
</gene>
<dbReference type="PANTHER" id="PTHR46797:SF1">
    <property type="entry name" value="METHYLPHOSPHONATE SYNTHASE"/>
    <property type="match status" value="1"/>
</dbReference>
<keyword evidence="1" id="KW-0238">DNA-binding</keyword>
<dbReference type="RefSeq" id="WP_010269350.1">
    <property type="nucleotide sequence ID" value="NZ_JAVRET010000042.1"/>
</dbReference>